<name>A0AAD5GF95_AMBAR</name>
<evidence type="ECO:0000256" key="7">
    <source>
        <dbReference type="ARBA" id="ARBA00023136"/>
    </source>
</evidence>
<dbReference type="InterPro" id="IPR000719">
    <property type="entry name" value="Prot_kinase_dom"/>
</dbReference>
<gene>
    <name evidence="12" type="ORF">M8C21_003393</name>
</gene>
<dbReference type="PANTHER" id="PTHR48008">
    <property type="entry name" value="LEUCINE-RICH REPEAT RECEPTOR-LIKE PROTEIN KINASE IMK3-RELATED"/>
    <property type="match status" value="1"/>
</dbReference>
<evidence type="ECO:0000256" key="6">
    <source>
        <dbReference type="ARBA" id="ARBA00022989"/>
    </source>
</evidence>
<evidence type="ECO:0000256" key="8">
    <source>
        <dbReference type="ARBA" id="ARBA00023180"/>
    </source>
</evidence>
<dbReference type="SUPFAM" id="SSF52058">
    <property type="entry name" value="L domain-like"/>
    <property type="match status" value="1"/>
</dbReference>
<evidence type="ECO:0000256" key="10">
    <source>
        <dbReference type="SAM" id="SignalP"/>
    </source>
</evidence>
<dbReference type="AlphaFoldDB" id="A0AAD5GF95"/>
<keyword evidence="4 10" id="KW-0732">Signal</keyword>
<keyword evidence="2" id="KW-0433">Leucine-rich repeat</keyword>
<dbReference type="InterPro" id="IPR001611">
    <property type="entry name" value="Leu-rich_rpt"/>
</dbReference>
<dbReference type="InterPro" id="IPR052451">
    <property type="entry name" value="Ser/Thr_kinase-like"/>
</dbReference>
<evidence type="ECO:0000256" key="5">
    <source>
        <dbReference type="ARBA" id="ARBA00022737"/>
    </source>
</evidence>
<dbReference type="FunFam" id="3.80.10.10:FF:000041">
    <property type="entry name" value="LRR receptor-like serine/threonine-protein kinase ERECTA"/>
    <property type="match status" value="1"/>
</dbReference>
<evidence type="ECO:0000259" key="11">
    <source>
        <dbReference type="PROSITE" id="PS50011"/>
    </source>
</evidence>
<keyword evidence="7" id="KW-0472">Membrane</keyword>
<dbReference type="GO" id="GO:0005524">
    <property type="term" value="F:ATP binding"/>
    <property type="evidence" value="ECO:0007669"/>
    <property type="project" value="InterPro"/>
</dbReference>
<keyword evidence="3" id="KW-0812">Transmembrane</keyword>
<dbReference type="InterPro" id="IPR001245">
    <property type="entry name" value="Ser-Thr/Tyr_kinase_cat_dom"/>
</dbReference>
<evidence type="ECO:0000313" key="13">
    <source>
        <dbReference type="Proteomes" id="UP001206925"/>
    </source>
</evidence>
<evidence type="ECO:0000256" key="4">
    <source>
        <dbReference type="ARBA" id="ARBA00022729"/>
    </source>
</evidence>
<dbReference type="Gene3D" id="1.10.510.10">
    <property type="entry name" value="Transferase(Phosphotransferase) domain 1"/>
    <property type="match status" value="1"/>
</dbReference>
<organism evidence="12 13">
    <name type="scientific">Ambrosia artemisiifolia</name>
    <name type="common">Common ragweed</name>
    <dbReference type="NCBI Taxonomy" id="4212"/>
    <lineage>
        <taxon>Eukaryota</taxon>
        <taxon>Viridiplantae</taxon>
        <taxon>Streptophyta</taxon>
        <taxon>Embryophyta</taxon>
        <taxon>Tracheophyta</taxon>
        <taxon>Spermatophyta</taxon>
        <taxon>Magnoliopsida</taxon>
        <taxon>eudicotyledons</taxon>
        <taxon>Gunneridae</taxon>
        <taxon>Pentapetalae</taxon>
        <taxon>asterids</taxon>
        <taxon>campanulids</taxon>
        <taxon>Asterales</taxon>
        <taxon>Asteraceae</taxon>
        <taxon>Asteroideae</taxon>
        <taxon>Heliantheae alliance</taxon>
        <taxon>Heliantheae</taxon>
        <taxon>Ambrosia</taxon>
    </lineage>
</organism>
<dbReference type="SUPFAM" id="SSF56112">
    <property type="entry name" value="Protein kinase-like (PK-like)"/>
    <property type="match status" value="1"/>
</dbReference>
<keyword evidence="8" id="KW-0325">Glycoprotein</keyword>
<dbReference type="Pfam" id="PF00560">
    <property type="entry name" value="LRR_1"/>
    <property type="match status" value="2"/>
</dbReference>
<protein>
    <recommendedName>
        <fullName evidence="11">Protein kinase domain-containing protein</fullName>
    </recommendedName>
</protein>
<dbReference type="Pfam" id="PF07714">
    <property type="entry name" value="PK_Tyr_Ser-Thr"/>
    <property type="match status" value="1"/>
</dbReference>
<keyword evidence="13" id="KW-1185">Reference proteome</keyword>
<feature type="region of interest" description="Disordered" evidence="9">
    <location>
        <begin position="594"/>
        <end position="614"/>
    </location>
</feature>
<evidence type="ECO:0000313" key="12">
    <source>
        <dbReference type="EMBL" id="KAI7740245.1"/>
    </source>
</evidence>
<dbReference type="EMBL" id="JAMZMK010008482">
    <property type="protein sequence ID" value="KAI7740245.1"/>
    <property type="molecule type" value="Genomic_DNA"/>
</dbReference>
<accession>A0AAD5GF95</accession>
<feature type="domain" description="Protein kinase" evidence="11">
    <location>
        <begin position="314"/>
        <end position="614"/>
    </location>
</feature>
<dbReference type="PANTHER" id="PTHR48008:SF11">
    <property type="entry name" value="KINASE-LIKE PROTEIN TMKL1"/>
    <property type="match status" value="1"/>
</dbReference>
<proteinExistence type="predicted"/>
<dbReference type="InterPro" id="IPR032675">
    <property type="entry name" value="LRR_dom_sf"/>
</dbReference>
<dbReference type="Gene3D" id="3.30.200.20">
    <property type="entry name" value="Phosphorylase Kinase, domain 1"/>
    <property type="match status" value="1"/>
</dbReference>
<feature type="signal peptide" evidence="10">
    <location>
        <begin position="1"/>
        <end position="25"/>
    </location>
</feature>
<comment type="caution">
    <text evidence="12">The sequence shown here is derived from an EMBL/GenBank/DDBJ whole genome shotgun (WGS) entry which is preliminary data.</text>
</comment>
<reference evidence="12" key="1">
    <citation type="submission" date="2022-06" db="EMBL/GenBank/DDBJ databases">
        <title>Uncovering the hologenomic basis of an extraordinary plant invasion.</title>
        <authorList>
            <person name="Bieker V.C."/>
            <person name="Martin M.D."/>
            <person name="Gilbert T."/>
            <person name="Hodgins K."/>
            <person name="Battlay P."/>
            <person name="Petersen B."/>
            <person name="Wilson J."/>
        </authorList>
    </citation>
    <scope>NUCLEOTIDE SEQUENCE</scope>
    <source>
        <strain evidence="12">AA19_3_7</strain>
        <tissue evidence="12">Leaf</tissue>
    </source>
</reference>
<evidence type="ECO:0000256" key="9">
    <source>
        <dbReference type="SAM" id="MobiDB-lite"/>
    </source>
</evidence>
<feature type="chain" id="PRO_5041960447" description="Protein kinase domain-containing protein" evidence="10">
    <location>
        <begin position="26"/>
        <end position="614"/>
    </location>
</feature>
<dbReference type="Gene3D" id="3.80.10.10">
    <property type="entry name" value="Ribonuclease Inhibitor"/>
    <property type="match status" value="2"/>
</dbReference>
<evidence type="ECO:0000256" key="2">
    <source>
        <dbReference type="ARBA" id="ARBA00022614"/>
    </source>
</evidence>
<comment type="subcellular location">
    <subcellularLocation>
        <location evidence="1">Membrane</location>
    </subcellularLocation>
</comment>
<dbReference type="GO" id="GO:0004672">
    <property type="term" value="F:protein kinase activity"/>
    <property type="evidence" value="ECO:0007669"/>
    <property type="project" value="InterPro"/>
</dbReference>
<dbReference type="Proteomes" id="UP001206925">
    <property type="component" value="Unassembled WGS sequence"/>
</dbReference>
<dbReference type="GO" id="GO:0016020">
    <property type="term" value="C:membrane"/>
    <property type="evidence" value="ECO:0007669"/>
    <property type="project" value="UniProtKB-SubCell"/>
</dbReference>
<sequence>MAASLLSPLLLAFFTLTVITVVTVSTDVDLILNRIKPSIVGQSPNLLLNTWNTSVPLCQWRGLKWIYTNGSPLACTDMSSPQWSNLTLFKDPSLHLHSLQLPSANLSGTLPPELAELSFLHSLYLSVNSLSGSIPFELGYSSSLSDIDLGDNLLSGLVPASIWNLCDRLISIRVHKNMLSGFIPEPALPNASCSNLLYFDFGQNEFSGHFPEFLTGFKALREVDLSGNHLSGEIPSELVGLNLDKLNLSYNNFTGVLPGSKFGVESFEGNANLKTRADEEDDEFEDNGEVDENGEGKLMLFEGGEHLTLEDVLNATGQVMEKTSYGTIYKAKLADGGTIALRLLREGSCKDVGFCFPVIKQLGRIRHESLIPLRAFYQGKRGEKLLIYDYLKNKTLHELLHEPQPGKPVLNWARRHKIALAIAKGLAHLHSSIETPITHGNVRSRNVLVDDFFVARLTDFGLYKLMVPAVADEIIAAAKSDGYKAPELQKMKNCNSRTDVYAFGILLLEILLGKKPGKTGSRDGFVDLPAVVKVAVLEETTMEVFDLDIVKGIRSPMEDGVVQALKLAMGCCAPVASVRPTMEEVVKQLEESRPRNRSALYSPAETRSGMDTPF</sequence>
<evidence type="ECO:0000256" key="1">
    <source>
        <dbReference type="ARBA" id="ARBA00004370"/>
    </source>
</evidence>
<dbReference type="InterPro" id="IPR011009">
    <property type="entry name" value="Kinase-like_dom_sf"/>
</dbReference>
<evidence type="ECO:0000256" key="3">
    <source>
        <dbReference type="ARBA" id="ARBA00022692"/>
    </source>
</evidence>
<keyword evidence="6" id="KW-1133">Transmembrane helix</keyword>
<dbReference type="PROSITE" id="PS50011">
    <property type="entry name" value="PROTEIN_KINASE_DOM"/>
    <property type="match status" value="1"/>
</dbReference>
<keyword evidence="5" id="KW-0677">Repeat</keyword>